<evidence type="ECO:0000313" key="3">
    <source>
        <dbReference type="Proteomes" id="UP000186594"/>
    </source>
</evidence>
<feature type="chain" id="PRO_5012821086" evidence="1">
    <location>
        <begin position="20"/>
        <end position="218"/>
    </location>
</feature>
<dbReference type="Proteomes" id="UP000186594">
    <property type="component" value="Unassembled WGS sequence"/>
</dbReference>
<sequence>MKFFIALCVCFLTVNTTHLLEDHLIFAEIKDAALKASYIYNFKGETIYSDIWGGPSPEDLTRWHQYQRISDDLKPTIKHIQSEIAKLERYPDEKEQMRILGKFYFPTPLGTNKKVNKTMSHPLQGHYTDSSFLIDEHLVGVQAVVDTWFQSNAADPWVVWDGHKDCSDDGREVWQIWASNHDDEIADNEELGLIWTKHDGNLHFCKSNCFLFIYKVDS</sequence>
<evidence type="ECO:0000313" key="2">
    <source>
        <dbReference type="EMBL" id="OLL25635.1"/>
    </source>
</evidence>
<comment type="caution">
    <text evidence="2">The sequence shown here is derived from an EMBL/GenBank/DDBJ whole genome shotgun (WGS) entry which is preliminary data.</text>
</comment>
<dbReference type="AlphaFoldDB" id="A0A1U7LSI9"/>
<protein>
    <submittedName>
        <fullName evidence="2">Uncharacterized protein</fullName>
    </submittedName>
</protein>
<dbReference type="EMBL" id="LXFE01000343">
    <property type="protein sequence ID" value="OLL25635.1"/>
    <property type="molecule type" value="Genomic_DNA"/>
</dbReference>
<proteinExistence type="predicted"/>
<gene>
    <name evidence="2" type="ORF">NEOLI_001617</name>
</gene>
<keyword evidence="1" id="KW-0732">Signal</keyword>
<feature type="signal peptide" evidence="1">
    <location>
        <begin position="1"/>
        <end position="19"/>
    </location>
</feature>
<reference evidence="2 3" key="1">
    <citation type="submission" date="2016-04" db="EMBL/GenBank/DDBJ databases">
        <title>Evolutionary innovation and constraint leading to complex multicellularity in the Ascomycota.</title>
        <authorList>
            <person name="Cisse O."/>
            <person name="Nguyen A."/>
            <person name="Hewitt D.A."/>
            <person name="Jedd G."/>
            <person name="Stajich J.E."/>
        </authorList>
    </citation>
    <scope>NUCLEOTIDE SEQUENCE [LARGE SCALE GENOMIC DNA]</scope>
    <source>
        <strain evidence="2 3">DAH-3</strain>
    </source>
</reference>
<name>A0A1U7LSI9_NEOID</name>
<evidence type="ECO:0000256" key="1">
    <source>
        <dbReference type="SAM" id="SignalP"/>
    </source>
</evidence>
<keyword evidence="3" id="KW-1185">Reference proteome</keyword>
<accession>A0A1U7LSI9</accession>
<organism evidence="2 3">
    <name type="scientific">Neolecta irregularis (strain DAH-3)</name>
    <dbReference type="NCBI Taxonomy" id="1198029"/>
    <lineage>
        <taxon>Eukaryota</taxon>
        <taxon>Fungi</taxon>
        <taxon>Dikarya</taxon>
        <taxon>Ascomycota</taxon>
        <taxon>Taphrinomycotina</taxon>
        <taxon>Neolectales</taxon>
        <taxon>Neolectaceae</taxon>
        <taxon>Neolecta</taxon>
    </lineage>
</organism>